<reference evidence="2 3" key="1">
    <citation type="journal article" date="2010" name="Stand. Genomic Sci.">
        <title>Complete genome sequence of Haliangium ochraceum type strain (SMP-2).</title>
        <authorList>
            <consortium name="US DOE Joint Genome Institute (JGI-PGF)"/>
            <person name="Ivanova N."/>
            <person name="Daum C."/>
            <person name="Lang E."/>
            <person name="Abt B."/>
            <person name="Kopitz M."/>
            <person name="Saunders E."/>
            <person name="Lapidus A."/>
            <person name="Lucas S."/>
            <person name="Glavina Del Rio T."/>
            <person name="Nolan M."/>
            <person name="Tice H."/>
            <person name="Copeland A."/>
            <person name="Cheng J.F."/>
            <person name="Chen F."/>
            <person name="Bruce D."/>
            <person name="Goodwin L."/>
            <person name="Pitluck S."/>
            <person name="Mavromatis K."/>
            <person name="Pati A."/>
            <person name="Mikhailova N."/>
            <person name="Chen A."/>
            <person name="Palaniappan K."/>
            <person name="Land M."/>
            <person name="Hauser L."/>
            <person name="Chang Y.J."/>
            <person name="Jeffries C.D."/>
            <person name="Detter J.C."/>
            <person name="Brettin T."/>
            <person name="Rohde M."/>
            <person name="Goker M."/>
            <person name="Bristow J."/>
            <person name="Markowitz V."/>
            <person name="Eisen J.A."/>
            <person name="Hugenholtz P."/>
            <person name="Kyrpides N.C."/>
            <person name="Klenk H.P."/>
        </authorList>
    </citation>
    <scope>NUCLEOTIDE SEQUENCE [LARGE SCALE GENOMIC DNA]</scope>
    <source>
        <strain evidence="3">DSM 14365 / CIP 107738 / JCM 11303 / AJ 13395 / SMP-2</strain>
    </source>
</reference>
<dbReference type="Pfam" id="PF02036">
    <property type="entry name" value="SCP2"/>
    <property type="match status" value="1"/>
</dbReference>
<sequence>MIPPYTGRTVRPFTVREDDMTTIQRPPSDITPKDFFENWLPAEFERLKGSAAAPPPDLTAQIHLEGEGGDTWQLALRGGQLSVSTEPASAPEIAITQSVEDWRAITVGESGEGLDLTPPEGISIEHWFVNPVIHQTLQNTKGTLRFEIPGFHGRTFAAELSFHGAETPRAVISIDAETVKALRDGSLPAPQALFSGKIQISGDSAFAMQLGMTLMAQIQQ</sequence>
<protein>
    <recommendedName>
        <fullName evidence="1">SCP2 domain-containing protein</fullName>
    </recommendedName>
</protein>
<evidence type="ECO:0000313" key="2">
    <source>
        <dbReference type="EMBL" id="ACY17446.1"/>
    </source>
</evidence>
<dbReference type="AlphaFoldDB" id="D0LU82"/>
<dbReference type="Gene3D" id="3.30.1050.10">
    <property type="entry name" value="SCP2 sterol-binding domain"/>
    <property type="match status" value="1"/>
</dbReference>
<dbReference type="HOGENOM" id="CLU_1254481_0_0_7"/>
<dbReference type="KEGG" id="hoh:Hoch_4957"/>
<gene>
    <name evidence="2" type="ordered locus">Hoch_4957</name>
</gene>
<dbReference type="Proteomes" id="UP000001880">
    <property type="component" value="Chromosome"/>
</dbReference>
<dbReference type="STRING" id="502025.Hoch_4957"/>
<keyword evidence="3" id="KW-1185">Reference proteome</keyword>
<dbReference type="SUPFAM" id="SSF55718">
    <property type="entry name" value="SCP-like"/>
    <property type="match status" value="2"/>
</dbReference>
<dbReference type="InterPro" id="IPR036527">
    <property type="entry name" value="SCP2_sterol-bd_dom_sf"/>
</dbReference>
<feature type="domain" description="SCP2" evidence="1">
    <location>
        <begin position="136"/>
        <end position="213"/>
    </location>
</feature>
<dbReference type="eggNOG" id="COG3255">
    <property type="taxonomic scope" value="Bacteria"/>
</dbReference>
<evidence type="ECO:0000259" key="1">
    <source>
        <dbReference type="Pfam" id="PF02036"/>
    </source>
</evidence>
<accession>D0LU82</accession>
<evidence type="ECO:0000313" key="3">
    <source>
        <dbReference type="Proteomes" id="UP000001880"/>
    </source>
</evidence>
<dbReference type="EMBL" id="CP001804">
    <property type="protein sequence ID" value="ACY17446.1"/>
    <property type="molecule type" value="Genomic_DNA"/>
</dbReference>
<organism evidence="2 3">
    <name type="scientific">Haliangium ochraceum (strain DSM 14365 / JCM 11303 / SMP-2)</name>
    <dbReference type="NCBI Taxonomy" id="502025"/>
    <lineage>
        <taxon>Bacteria</taxon>
        <taxon>Pseudomonadati</taxon>
        <taxon>Myxococcota</taxon>
        <taxon>Polyangia</taxon>
        <taxon>Haliangiales</taxon>
        <taxon>Kofleriaceae</taxon>
        <taxon>Haliangium</taxon>
    </lineage>
</organism>
<name>D0LU82_HALO1</name>
<proteinExistence type="predicted"/>
<dbReference type="InterPro" id="IPR003033">
    <property type="entry name" value="SCP2_sterol-bd_dom"/>
</dbReference>